<protein>
    <submittedName>
        <fullName evidence="1">Sarcosine oxidase subunit delta</fullName>
    </submittedName>
</protein>
<keyword evidence="2" id="KW-1185">Reference proteome</keyword>
<evidence type="ECO:0000313" key="1">
    <source>
        <dbReference type="EMBL" id="MFD0915456.1"/>
    </source>
</evidence>
<dbReference type="Proteomes" id="UP001597101">
    <property type="component" value="Unassembled WGS sequence"/>
</dbReference>
<accession>A0ABW3FAG9</accession>
<evidence type="ECO:0000313" key="2">
    <source>
        <dbReference type="Proteomes" id="UP001597101"/>
    </source>
</evidence>
<reference evidence="2" key="1">
    <citation type="journal article" date="2019" name="Int. J. Syst. Evol. Microbiol.">
        <title>The Global Catalogue of Microorganisms (GCM) 10K type strain sequencing project: providing services to taxonomists for standard genome sequencing and annotation.</title>
        <authorList>
            <consortium name="The Broad Institute Genomics Platform"/>
            <consortium name="The Broad Institute Genome Sequencing Center for Infectious Disease"/>
            <person name="Wu L."/>
            <person name="Ma J."/>
        </authorList>
    </citation>
    <scope>NUCLEOTIDE SEQUENCE [LARGE SCALE GENOMIC DNA]</scope>
    <source>
        <strain evidence="2">CCUG 60023</strain>
    </source>
</reference>
<organism evidence="1 2">
    <name type="scientific">Pseudahrensia aquimaris</name>
    <dbReference type="NCBI Taxonomy" id="744461"/>
    <lineage>
        <taxon>Bacteria</taxon>
        <taxon>Pseudomonadati</taxon>
        <taxon>Pseudomonadota</taxon>
        <taxon>Alphaproteobacteria</taxon>
        <taxon>Hyphomicrobiales</taxon>
        <taxon>Ahrensiaceae</taxon>
        <taxon>Pseudahrensia</taxon>
    </lineage>
</organism>
<gene>
    <name evidence="1" type="ORF">ACFQ14_03450</name>
</gene>
<dbReference type="RefSeq" id="WP_377211298.1">
    <property type="nucleotide sequence ID" value="NZ_JBHTJV010000002.1"/>
</dbReference>
<sequence length="100" mass="11695">MLLIHCPYCEEDRPELEFANAGEAHIVRPTDMADMSDEDFEKMFFIRENPKGLSVERWRHAHGCGRFFNCVRSTISDKFLKVYKAGEPRPTDKELAEMQK</sequence>
<dbReference type="EMBL" id="JBHTJV010000002">
    <property type="protein sequence ID" value="MFD0915456.1"/>
    <property type="molecule type" value="Genomic_DNA"/>
</dbReference>
<dbReference type="Pfam" id="PF04267">
    <property type="entry name" value="SoxD"/>
    <property type="match status" value="1"/>
</dbReference>
<comment type="caution">
    <text evidence="1">The sequence shown here is derived from an EMBL/GenBank/DDBJ whole genome shotgun (WGS) entry which is preliminary data.</text>
</comment>
<dbReference type="InterPro" id="IPR006279">
    <property type="entry name" value="SoxD"/>
</dbReference>
<dbReference type="InterPro" id="IPR038561">
    <property type="entry name" value="SoxD_sf"/>
</dbReference>
<name>A0ABW3FAG9_9HYPH</name>
<proteinExistence type="predicted"/>
<dbReference type="Gene3D" id="3.30.2270.10">
    <property type="entry name" value="Folate-binding superfamily"/>
    <property type="match status" value="1"/>
</dbReference>